<sequence length="132" mass="14211">MAISGGWDAIDFNWKKSGATCVFYGCNSGHNESEGFAVRLSSLDNFKEVIVWGQSTSSFPSFEPHIRVTTLARSTNTGWDMGPTYMVGGKGGEGSSAILGPYPAATPLNFFCNGIHLGESHQGAFNDHRTRT</sequence>
<dbReference type="AlphaFoldDB" id="A0A6L6ITP2"/>
<proteinExistence type="predicted"/>
<name>A0A6L6ITP2_9ENTR</name>
<protein>
    <submittedName>
        <fullName evidence="1">Uncharacterized protein</fullName>
    </submittedName>
</protein>
<organism evidence="1 2">
    <name type="scientific">Intestinirhabdus alba</name>
    <dbReference type="NCBI Taxonomy" id="2899544"/>
    <lineage>
        <taxon>Bacteria</taxon>
        <taxon>Pseudomonadati</taxon>
        <taxon>Pseudomonadota</taxon>
        <taxon>Gammaproteobacteria</taxon>
        <taxon>Enterobacterales</taxon>
        <taxon>Enterobacteriaceae</taxon>
        <taxon>Intestinirhabdus</taxon>
    </lineage>
</organism>
<dbReference type="OrthoDB" id="6717961at2"/>
<gene>
    <name evidence="1" type="ORF">GJV78_21390</name>
</gene>
<reference evidence="1 2" key="1">
    <citation type="submission" date="2019-11" db="EMBL/GenBank/DDBJ databases">
        <title>Escherichia alba sp. nov. isolated from the gut of plastic-eating superworms Zophobas atratus.</title>
        <authorList>
            <person name="Yang Y."/>
        </authorList>
    </citation>
    <scope>NUCLEOTIDE SEQUENCE [LARGE SCALE GENOMIC DNA]</scope>
    <source>
        <strain evidence="2">BIT-B35</strain>
    </source>
</reference>
<comment type="caution">
    <text evidence="1">The sequence shown here is derived from an EMBL/GenBank/DDBJ whole genome shotgun (WGS) entry which is preliminary data.</text>
</comment>
<dbReference type="EMBL" id="WMJZ01000055">
    <property type="protein sequence ID" value="MTH48746.1"/>
    <property type="molecule type" value="Genomic_DNA"/>
</dbReference>
<dbReference type="Proteomes" id="UP000477739">
    <property type="component" value="Unassembled WGS sequence"/>
</dbReference>
<accession>A0A6L6ITP2</accession>
<dbReference type="RefSeq" id="WP_155110134.1">
    <property type="nucleotide sequence ID" value="NZ_WMJZ01000055.1"/>
</dbReference>
<keyword evidence="2" id="KW-1185">Reference proteome</keyword>
<evidence type="ECO:0000313" key="1">
    <source>
        <dbReference type="EMBL" id="MTH48746.1"/>
    </source>
</evidence>
<evidence type="ECO:0000313" key="2">
    <source>
        <dbReference type="Proteomes" id="UP000477739"/>
    </source>
</evidence>